<evidence type="ECO:0000256" key="4">
    <source>
        <dbReference type="ARBA" id="ARBA00022741"/>
    </source>
</evidence>
<dbReference type="Gene3D" id="1.10.8.60">
    <property type="match status" value="2"/>
</dbReference>
<dbReference type="PROSITE" id="PS00674">
    <property type="entry name" value="AAA"/>
    <property type="match status" value="1"/>
</dbReference>
<feature type="domain" description="AAA+ ATPase" evidence="11">
    <location>
        <begin position="545"/>
        <end position="683"/>
    </location>
</feature>
<dbReference type="FunFam" id="3.40.50.300:FF:000109">
    <property type="entry name" value="Peroxisomal biogenesis factor 6"/>
    <property type="match status" value="1"/>
</dbReference>
<dbReference type="Pfam" id="PF00004">
    <property type="entry name" value="AAA"/>
    <property type="match status" value="2"/>
</dbReference>
<keyword evidence="4" id="KW-0547">Nucleotide-binding</keyword>
<dbReference type="PANTHER" id="PTHR23077">
    <property type="entry name" value="AAA-FAMILY ATPASE"/>
    <property type="match status" value="1"/>
</dbReference>
<dbReference type="InterPro" id="IPR050168">
    <property type="entry name" value="AAA_ATPase_domain"/>
</dbReference>
<sequence length="792" mass="89974">MANNKNITFLTIISKLLYPNHHPFWFLFYMYGLYYKINKRRVTYKFKPALIEIINKHCNKYKDLNSCVLVNESNLLKCDKWLKLTTNNDNNTRIVSVIPVNNLENDVLLGSNVLLSNLLKNSIDNINEFKLKSIKEHNIKFASEVELSLISSSFEISNAVVDTLIENYFSTPKIIYKGDIIEINLKLFGEKMYYLNTKINNVCNVYFKCKRVIFDNKEVTSGFFCVIGETAVKQSINFQSFLPKKVSEVVNYKNNIVEVPFCPYGLQEDFDNLKKSVKPFLGKRKLNVNPVFLVQGNKGVGKEILLESLALFFGLNIYKINNLDLSANIYAQNEQKIKNTFFSAKLSAPCIITILNFENFGKNNEGQFDERIISYFSNELNSLFENNVFPILLFCCSNEKNIPSELQRIFLETFTISSPNDVQRKDLLKWIMDKNKINYKVNLDHVANKTHGFLFEDLKALVYFSKNNAGYNEKTDCDKEILKNEDVIKAIDYMQSNYNKSLGAPKVPKVKWSDVGGLSEVKDEIIKTINLPLKHPELLKNSGLKRSGILLFGPPGTGKTLIAKAVATECSLCFLSVKGPELLNMYVGQSEKNVREVFERAREASPCIIFFDELDSLAPNRGMSGDSGGVMDRVVSQLLAEMDGLNEIATIFIIGATNRPDLVDPALLRPGRFDKLLYIGPCTDPISKLSVLTALTRKFNFSKDVDLEKIVKQCPVNITGADFYGICSNAWSAAVRRLIQKNKNSTMEHITHKDVLVGEQDFKTAIENVKPSINNEDLKYFEKLKKELGSNC</sequence>
<keyword evidence="7" id="KW-0472">Membrane</keyword>
<keyword evidence="13" id="KW-1185">Reference proteome</keyword>
<dbReference type="InterPro" id="IPR003960">
    <property type="entry name" value="ATPase_AAA_CS"/>
</dbReference>
<dbReference type="GO" id="GO:0005524">
    <property type="term" value="F:ATP binding"/>
    <property type="evidence" value="ECO:0007669"/>
    <property type="project" value="UniProtKB-KW"/>
</dbReference>
<dbReference type="GO" id="GO:0016887">
    <property type="term" value="F:ATP hydrolysis activity"/>
    <property type="evidence" value="ECO:0007669"/>
    <property type="project" value="InterPro"/>
</dbReference>
<evidence type="ECO:0000256" key="7">
    <source>
        <dbReference type="ARBA" id="ARBA00023136"/>
    </source>
</evidence>
<gene>
    <name evidence="12" type="ORF">MELIAE_LOCUS1470</name>
</gene>
<dbReference type="AlphaFoldDB" id="A0A9P0ASY1"/>
<dbReference type="GO" id="GO:0005829">
    <property type="term" value="C:cytosol"/>
    <property type="evidence" value="ECO:0007669"/>
    <property type="project" value="TreeGrafter"/>
</dbReference>
<protein>
    <recommendedName>
        <fullName evidence="8">Peroxisomal ATPase PEX6</fullName>
    </recommendedName>
    <alternativeName>
        <fullName evidence="9">Peroxin-6</fullName>
    </alternativeName>
</protein>
<dbReference type="InterPro" id="IPR003959">
    <property type="entry name" value="ATPase_AAA_core"/>
</dbReference>
<evidence type="ECO:0000256" key="2">
    <source>
        <dbReference type="ARBA" id="ARBA00006914"/>
    </source>
</evidence>
<evidence type="ECO:0000256" key="1">
    <source>
        <dbReference type="ARBA" id="ARBA00004370"/>
    </source>
</evidence>
<dbReference type="SMART" id="SM00382">
    <property type="entry name" value="AAA"/>
    <property type="match status" value="1"/>
</dbReference>
<dbReference type="GO" id="GO:0005778">
    <property type="term" value="C:peroxisomal membrane"/>
    <property type="evidence" value="ECO:0007669"/>
    <property type="project" value="TreeGrafter"/>
</dbReference>
<name>A0A9P0ASY1_BRAAE</name>
<evidence type="ECO:0000256" key="3">
    <source>
        <dbReference type="ARBA" id="ARBA00022593"/>
    </source>
</evidence>
<organism evidence="12 13">
    <name type="scientific">Brassicogethes aeneus</name>
    <name type="common">Rape pollen beetle</name>
    <name type="synonym">Meligethes aeneus</name>
    <dbReference type="NCBI Taxonomy" id="1431903"/>
    <lineage>
        <taxon>Eukaryota</taxon>
        <taxon>Metazoa</taxon>
        <taxon>Ecdysozoa</taxon>
        <taxon>Arthropoda</taxon>
        <taxon>Hexapoda</taxon>
        <taxon>Insecta</taxon>
        <taxon>Pterygota</taxon>
        <taxon>Neoptera</taxon>
        <taxon>Endopterygota</taxon>
        <taxon>Coleoptera</taxon>
        <taxon>Polyphaga</taxon>
        <taxon>Cucujiformia</taxon>
        <taxon>Nitidulidae</taxon>
        <taxon>Meligethinae</taxon>
        <taxon>Brassicogethes</taxon>
    </lineage>
</organism>
<dbReference type="Proteomes" id="UP001154078">
    <property type="component" value="Chromosome 1"/>
</dbReference>
<dbReference type="Pfam" id="PF09336">
    <property type="entry name" value="Vps4_C"/>
    <property type="match status" value="1"/>
</dbReference>
<dbReference type="InterPro" id="IPR003593">
    <property type="entry name" value="AAA+_ATPase"/>
</dbReference>
<evidence type="ECO:0000313" key="12">
    <source>
        <dbReference type="EMBL" id="CAH0547485.1"/>
    </source>
</evidence>
<keyword evidence="3" id="KW-0962">Peroxisome biogenesis</keyword>
<dbReference type="EMBL" id="OV121132">
    <property type="protein sequence ID" value="CAH0547485.1"/>
    <property type="molecule type" value="Genomic_DNA"/>
</dbReference>
<dbReference type="Gene3D" id="3.40.50.300">
    <property type="entry name" value="P-loop containing nucleotide triphosphate hydrolases"/>
    <property type="match status" value="2"/>
</dbReference>
<comment type="similarity">
    <text evidence="2">Belongs to the AAA ATPase family.</text>
</comment>
<dbReference type="InterPro" id="IPR027417">
    <property type="entry name" value="P-loop_NTPase"/>
</dbReference>
<dbReference type="GO" id="GO:0016558">
    <property type="term" value="P:protein import into peroxisome matrix"/>
    <property type="evidence" value="ECO:0007669"/>
    <property type="project" value="TreeGrafter"/>
</dbReference>
<evidence type="ECO:0000256" key="5">
    <source>
        <dbReference type="ARBA" id="ARBA00022801"/>
    </source>
</evidence>
<evidence type="ECO:0000313" key="13">
    <source>
        <dbReference type="Proteomes" id="UP001154078"/>
    </source>
</evidence>
<dbReference type="PANTHER" id="PTHR23077:SF9">
    <property type="entry name" value="PEROXISOMAL ATPASE PEX6"/>
    <property type="match status" value="1"/>
</dbReference>
<keyword evidence="6" id="KW-0067">ATP-binding</keyword>
<evidence type="ECO:0000256" key="10">
    <source>
        <dbReference type="ARBA" id="ARBA00048778"/>
    </source>
</evidence>
<dbReference type="InterPro" id="IPR015415">
    <property type="entry name" value="Spast_Vps4_C"/>
</dbReference>
<dbReference type="InterPro" id="IPR047533">
    <property type="entry name" value="RecA-like_PEX6_r2"/>
</dbReference>
<evidence type="ECO:0000256" key="8">
    <source>
        <dbReference type="ARBA" id="ARBA00034811"/>
    </source>
</evidence>
<comment type="catalytic activity">
    <reaction evidence="10">
        <text>ATP + H2O = ADP + phosphate + H(+)</text>
        <dbReference type="Rhea" id="RHEA:13065"/>
        <dbReference type="ChEBI" id="CHEBI:15377"/>
        <dbReference type="ChEBI" id="CHEBI:15378"/>
        <dbReference type="ChEBI" id="CHEBI:30616"/>
        <dbReference type="ChEBI" id="CHEBI:43474"/>
        <dbReference type="ChEBI" id="CHEBI:456216"/>
    </reaction>
    <physiologicalReaction direction="left-to-right" evidence="10">
        <dbReference type="Rhea" id="RHEA:13066"/>
    </physiologicalReaction>
</comment>
<dbReference type="CDD" id="cd19527">
    <property type="entry name" value="RecA-like_PEX6_r2"/>
    <property type="match status" value="1"/>
</dbReference>
<dbReference type="OrthoDB" id="2187at2759"/>
<comment type="subcellular location">
    <subcellularLocation>
        <location evidence="1">Membrane</location>
    </subcellularLocation>
</comment>
<dbReference type="SUPFAM" id="SSF52540">
    <property type="entry name" value="P-loop containing nucleoside triphosphate hydrolases"/>
    <property type="match status" value="2"/>
</dbReference>
<evidence type="ECO:0000256" key="9">
    <source>
        <dbReference type="ARBA" id="ARBA00034920"/>
    </source>
</evidence>
<proteinExistence type="inferred from homology"/>
<accession>A0A9P0ASY1</accession>
<evidence type="ECO:0000259" key="11">
    <source>
        <dbReference type="SMART" id="SM00382"/>
    </source>
</evidence>
<evidence type="ECO:0000256" key="6">
    <source>
        <dbReference type="ARBA" id="ARBA00022840"/>
    </source>
</evidence>
<keyword evidence="5" id="KW-0378">Hydrolase</keyword>
<reference evidence="12" key="1">
    <citation type="submission" date="2021-12" db="EMBL/GenBank/DDBJ databases">
        <authorList>
            <person name="King R."/>
        </authorList>
    </citation>
    <scope>NUCLEOTIDE SEQUENCE</scope>
</reference>